<protein>
    <recommendedName>
        <fullName evidence="1">RNase H type-1 domain-containing protein</fullName>
    </recommendedName>
</protein>
<comment type="caution">
    <text evidence="2">The sequence shown here is derived from an EMBL/GenBank/DDBJ whole genome shotgun (WGS) entry which is preliminary data.</text>
</comment>
<proteinExistence type="predicted"/>
<dbReference type="CDD" id="cd06222">
    <property type="entry name" value="RNase_H_like"/>
    <property type="match status" value="1"/>
</dbReference>
<evidence type="ECO:0000313" key="3">
    <source>
        <dbReference type="Proteomes" id="UP001419268"/>
    </source>
</evidence>
<dbReference type="Gene3D" id="3.30.420.10">
    <property type="entry name" value="Ribonuclease H-like superfamily/Ribonuclease H"/>
    <property type="match status" value="1"/>
</dbReference>
<dbReference type="GO" id="GO:0003676">
    <property type="term" value="F:nucleic acid binding"/>
    <property type="evidence" value="ECO:0007669"/>
    <property type="project" value="InterPro"/>
</dbReference>
<sequence length="134" mass="15371">MWKFRNNKVWKKRDVPIRKVVDDGLYWLECWKIARKPHDQNPSSRNGNHERVSWAPPPEGALKCNVDAAVFSNEHIIDMGACLRDSQGAFIKGMSKSMVGMCNPTEAEAIAFREALSWVHQQCQTKVIFELDAR</sequence>
<accession>A0AAP0F631</accession>
<reference evidence="2 3" key="1">
    <citation type="submission" date="2024-01" db="EMBL/GenBank/DDBJ databases">
        <title>Genome assemblies of Stephania.</title>
        <authorList>
            <person name="Yang L."/>
        </authorList>
    </citation>
    <scope>NUCLEOTIDE SEQUENCE [LARGE SCALE GENOMIC DNA]</scope>
    <source>
        <strain evidence="2">JXDWG</strain>
        <tissue evidence="2">Leaf</tissue>
    </source>
</reference>
<gene>
    <name evidence="2" type="ORF">Scep_022795</name>
</gene>
<evidence type="ECO:0000259" key="1">
    <source>
        <dbReference type="Pfam" id="PF13456"/>
    </source>
</evidence>
<evidence type="ECO:0000313" key="2">
    <source>
        <dbReference type="EMBL" id="KAK9105951.1"/>
    </source>
</evidence>
<dbReference type="PANTHER" id="PTHR47074">
    <property type="entry name" value="BNAC02G40300D PROTEIN"/>
    <property type="match status" value="1"/>
</dbReference>
<dbReference type="InterPro" id="IPR044730">
    <property type="entry name" value="RNase_H-like_dom_plant"/>
</dbReference>
<organism evidence="2 3">
    <name type="scientific">Stephania cephalantha</name>
    <dbReference type="NCBI Taxonomy" id="152367"/>
    <lineage>
        <taxon>Eukaryota</taxon>
        <taxon>Viridiplantae</taxon>
        <taxon>Streptophyta</taxon>
        <taxon>Embryophyta</taxon>
        <taxon>Tracheophyta</taxon>
        <taxon>Spermatophyta</taxon>
        <taxon>Magnoliopsida</taxon>
        <taxon>Ranunculales</taxon>
        <taxon>Menispermaceae</taxon>
        <taxon>Menispermoideae</taxon>
        <taxon>Cissampelideae</taxon>
        <taxon>Stephania</taxon>
    </lineage>
</organism>
<dbReference type="Proteomes" id="UP001419268">
    <property type="component" value="Unassembled WGS sequence"/>
</dbReference>
<feature type="domain" description="RNase H type-1" evidence="1">
    <location>
        <begin position="65"/>
        <end position="133"/>
    </location>
</feature>
<name>A0AAP0F631_9MAGN</name>
<dbReference type="EMBL" id="JBBNAG010000009">
    <property type="protein sequence ID" value="KAK9105951.1"/>
    <property type="molecule type" value="Genomic_DNA"/>
</dbReference>
<dbReference type="InterPro" id="IPR036397">
    <property type="entry name" value="RNaseH_sf"/>
</dbReference>
<dbReference type="GO" id="GO:0004523">
    <property type="term" value="F:RNA-DNA hybrid ribonuclease activity"/>
    <property type="evidence" value="ECO:0007669"/>
    <property type="project" value="InterPro"/>
</dbReference>
<dbReference type="AlphaFoldDB" id="A0AAP0F631"/>
<dbReference type="PANTHER" id="PTHR47074:SF54">
    <property type="entry name" value="RNASE H TYPE-1 DOMAIN-CONTAINING PROTEIN"/>
    <property type="match status" value="1"/>
</dbReference>
<dbReference type="InterPro" id="IPR052929">
    <property type="entry name" value="RNase_H-like_EbsB-rel"/>
</dbReference>
<keyword evidence="3" id="KW-1185">Reference proteome</keyword>
<dbReference type="InterPro" id="IPR002156">
    <property type="entry name" value="RNaseH_domain"/>
</dbReference>
<dbReference type="Pfam" id="PF13456">
    <property type="entry name" value="RVT_3"/>
    <property type="match status" value="1"/>
</dbReference>